<keyword evidence="4 7" id="KW-1133">Transmembrane helix</keyword>
<evidence type="ECO:0000313" key="9">
    <source>
        <dbReference type="EMBL" id="TWW10109.1"/>
    </source>
</evidence>
<evidence type="ECO:0000256" key="5">
    <source>
        <dbReference type="ARBA" id="ARBA00023136"/>
    </source>
</evidence>
<feature type="domain" description="Type II secretion system protein GspF" evidence="8">
    <location>
        <begin position="160"/>
        <end position="286"/>
    </location>
</feature>
<dbReference type="InterPro" id="IPR018076">
    <property type="entry name" value="T2SS_GspF_dom"/>
</dbReference>
<dbReference type="Proteomes" id="UP000321083">
    <property type="component" value="Unassembled WGS sequence"/>
</dbReference>
<evidence type="ECO:0000256" key="6">
    <source>
        <dbReference type="SAM" id="MobiDB-lite"/>
    </source>
</evidence>
<feature type="transmembrane region" description="Helical" evidence="7">
    <location>
        <begin position="98"/>
        <end position="114"/>
    </location>
</feature>
<feature type="transmembrane region" description="Helical" evidence="7">
    <location>
        <begin position="269"/>
        <end position="291"/>
    </location>
</feature>
<keyword evidence="2" id="KW-1003">Cell membrane</keyword>
<reference evidence="9 10" key="2">
    <citation type="submission" date="2019-08" db="EMBL/GenBank/DDBJ databases">
        <authorList>
            <person name="Henke P."/>
        </authorList>
    </citation>
    <scope>NUCLEOTIDE SEQUENCE [LARGE SCALE GENOMIC DNA]</scope>
    <source>
        <strain evidence="9">Phe10_nw2017</strain>
    </source>
</reference>
<feature type="compositionally biased region" description="Low complexity" evidence="6">
    <location>
        <begin position="316"/>
        <end position="339"/>
    </location>
</feature>
<dbReference type="GO" id="GO:0005886">
    <property type="term" value="C:plasma membrane"/>
    <property type="evidence" value="ECO:0007669"/>
    <property type="project" value="UniProtKB-SubCell"/>
</dbReference>
<dbReference type="PANTHER" id="PTHR35007:SF2">
    <property type="entry name" value="PILUS ASSEMBLE PROTEIN"/>
    <property type="match status" value="1"/>
</dbReference>
<evidence type="ECO:0000313" key="10">
    <source>
        <dbReference type="Proteomes" id="UP000321083"/>
    </source>
</evidence>
<name>A0A5C6M7H2_9PLAN</name>
<feature type="transmembrane region" description="Helical" evidence="7">
    <location>
        <begin position="12"/>
        <end position="30"/>
    </location>
</feature>
<organism evidence="9 10">
    <name type="scientific">Planctomyces bekefii</name>
    <dbReference type="NCBI Taxonomy" id="1653850"/>
    <lineage>
        <taxon>Bacteria</taxon>
        <taxon>Pseudomonadati</taxon>
        <taxon>Planctomycetota</taxon>
        <taxon>Planctomycetia</taxon>
        <taxon>Planctomycetales</taxon>
        <taxon>Planctomycetaceae</taxon>
        <taxon>Planctomyces</taxon>
    </lineage>
</organism>
<proteinExistence type="predicted"/>
<evidence type="ECO:0000259" key="8">
    <source>
        <dbReference type="Pfam" id="PF00482"/>
    </source>
</evidence>
<evidence type="ECO:0000256" key="3">
    <source>
        <dbReference type="ARBA" id="ARBA00022692"/>
    </source>
</evidence>
<keyword evidence="10" id="KW-1185">Reference proteome</keyword>
<feature type="region of interest" description="Disordered" evidence="6">
    <location>
        <begin position="313"/>
        <end position="339"/>
    </location>
</feature>
<dbReference type="EMBL" id="SRHE01000111">
    <property type="protein sequence ID" value="TWW10109.1"/>
    <property type="molecule type" value="Genomic_DNA"/>
</dbReference>
<dbReference type="Pfam" id="PF00482">
    <property type="entry name" value="T2SSF"/>
    <property type="match status" value="1"/>
</dbReference>
<dbReference type="PANTHER" id="PTHR35007">
    <property type="entry name" value="INTEGRAL MEMBRANE PROTEIN-RELATED"/>
    <property type="match status" value="1"/>
</dbReference>
<comment type="caution">
    <text evidence="9">The sequence shown here is derived from an EMBL/GenBank/DDBJ whole genome shotgun (WGS) entry which is preliminary data.</text>
</comment>
<gene>
    <name evidence="9" type="ORF">E3A20_07840</name>
</gene>
<evidence type="ECO:0000256" key="1">
    <source>
        <dbReference type="ARBA" id="ARBA00004651"/>
    </source>
</evidence>
<feature type="transmembrane region" description="Helical" evidence="7">
    <location>
        <begin position="120"/>
        <end position="140"/>
    </location>
</feature>
<comment type="subcellular location">
    <subcellularLocation>
        <location evidence="1">Cell membrane</location>
        <topology evidence="1">Multi-pass membrane protein</topology>
    </subcellularLocation>
</comment>
<evidence type="ECO:0000256" key="7">
    <source>
        <dbReference type="SAM" id="Phobius"/>
    </source>
</evidence>
<accession>A0A5C6M7H2</accession>
<keyword evidence="3 7" id="KW-0812">Transmembrane</keyword>
<protein>
    <recommendedName>
        <fullName evidence="8">Type II secretion system protein GspF domain-containing protein</fullName>
    </recommendedName>
</protein>
<dbReference type="AlphaFoldDB" id="A0A5C6M7H2"/>
<sequence length="339" mass="36956">MSTLILQEFPVFLASALLSGLVLLLVLGLWNCRRIIRGDWGDDSISPFEARPLPRWLQLLAQSVPQMQLELRRIRRDMSRAGIYAPDAFDRLLAVRNGLVWCCLFAIPLVLILLPEAMLLTISVGVLLAAVFYAIPGLFLNARGRVRAGGILSAVPEIMDILSMCLSGGMTLEQALPRIVEYSPNVSRDLTKELLLIVRQARMSSAGLAFQQLADRIDEVELRSLAATVQHTERLGTDMKRAIDNLSTSIRSGLRSEAEARANSLSVKLLFPIILCVTPPVFFVLVVPPVLRLRDHFRQEFIPARTEELIRAGSKSSGIPGTPGATGASGNAATGAAAP</sequence>
<keyword evidence="5 7" id="KW-0472">Membrane</keyword>
<evidence type="ECO:0000256" key="4">
    <source>
        <dbReference type="ARBA" id="ARBA00022989"/>
    </source>
</evidence>
<evidence type="ECO:0000256" key="2">
    <source>
        <dbReference type="ARBA" id="ARBA00022475"/>
    </source>
</evidence>
<reference evidence="9 10" key="1">
    <citation type="submission" date="2019-08" db="EMBL/GenBank/DDBJ databases">
        <title>100 year-old enigma solved: identification of Planctomyces bekefii, the type genus and species of the phylum Planctomycetes.</title>
        <authorList>
            <person name="Svetlana D.N."/>
            <person name="Overmann J."/>
        </authorList>
    </citation>
    <scope>NUCLEOTIDE SEQUENCE [LARGE SCALE GENOMIC DNA]</scope>
    <source>
        <strain evidence="9">Phe10_nw2017</strain>
    </source>
</reference>